<sequence length="40" mass="3960">MGYETGCERCAKGETARCGANGIGARPRAGPPARAAAPQG</sequence>
<proteinExistence type="predicted"/>
<gene>
    <name evidence="1" type="ORF">BURPS1710A_A3146</name>
</gene>
<dbReference type="EMBL" id="CM000833">
    <property type="protein sequence ID" value="EET03299.1"/>
    <property type="molecule type" value="Genomic_DNA"/>
</dbReference>
<accession>A0A0E1VT74</accession>
<organism evidence="1">
    <name type="scientific">Burkholderia pseudomallei 1710a</name>
    <dbReference type="NCBI Taxonomy" id="320371"/>
    <lineage>
        <taxon>Bacteria</taxon>
        <taxon>Pseudomonadati</taxon>
        <taxon>Pseudomonadota</taxon>
        <taxon>Betaproteobacteria</taxon>
        <taxon>Burkholderiales</taxon>
        <taxon>Burkholderiaceae</taxon>
        <taxon>Burkholderia</taxon>
        <taxon>pseudomallei group</taxon>
    </lineage>
</organism>
<protein>
    <submittedName>
        <fullName evidence="1">Uncharacterized protein</fullName>
    </submittedName>
</protein>
<reference evidence="1" key="1">
    <citation type="submission" date="2009-05" db="EMBL/GenBank/DDBJ databases">
        <authorList>
            <person name="Harkins D.M."/>
            <person name="DeShazer D."/>
            <person name="Woods D.E."/>
            <person name="Brinkac L.M."/>
            <person name="Brown K.A."/>
            <person name="Hung G.C."/>
            <person name="Tuanyok A."/>
            <person name="Zhang B."/>
            <person name="Nierman W.C."/>
        </authorList>
    </citation>
    <scope>NUCLEOTIDE SEQUENCE [LARGE SCALE GENOMIC DNA]</scope>
    <source>
        <strain evidence="1">1710a</strain>
    </source>
</reference>
<evidence type="ECO:0000313" key="1">
    <source>
        <dbReference type="EMBL" id="EET03299.1"/>
    </source>
</evidence>
<dbReference type="Proteomes" id="UP000001812">
    <property type="component" value="Chromosome II"/>
</dbReference>
<dbReference type="AlphaFoldDB" id="A0A0E1VT74"/>
<name>A0A0E1VT74_BURPE</name>
<dbReference type="HOGENOM" id="CLU_3286304_0_0_4"/>